<dbReference type="GeneID" id="66076844"/>
<evidence type="ECO:0008006" key="5">
    <source>
        <dbReference type="Google" id="ProtNLM"/>
    </source>
</evidence>
<reference evidence="3" key="1">
    <citation type="journal article" date="2021" name="Genome Biol. Evol.">
        <title>The assembled and annotated genome of the fairy-ring fungus Marasmius oreades.</title>
        <authorList>
            <person name="Hiltunen M."/>
            <person name="Ament-Velasquez S.L."/>
            <person name="Johannesson H."/>
        </authorList>
    </citation>
    <scope>NUCLEOTIDE SEQUENCE</scope>
    <source>
        <strain evidence="3">03SP1</strain>
    </source>
</reference>
<dbReference type="EMBL" id="CM032184">
    <property type="protein sequence ID" value="KAG7094156.1"/>
    <property type="molecule type" value="Genomic_DNA"/>
</dbReference>
<keyword evidence="2" id="KW-0732">Signal</keyword>
<feature type="region of interest" description="Disordered" evidence="1">
    <location>
        <begin position="29"/>
        <end position="48"/>
    </location>
</feature>
<accession>A0A9P7UVA7</accession>
<evidence type="ECO:0000313" key="3">
    <source>
        <dbReference type="EMBL" id="KAG7094156.1"/>
    </source>
</evidence>
<comment type="caution">
    <text evidence="3">The sequence shown here is derived from an EMBL/GenBank/DDBJ whole genome shotgun (WGS) entry which is preliminary data.</text>
</comment>
<dbReference type="AlphaFoldDB" id="A0A9P7UVA7"/>
<protein>
    <recommendedName>
        <fullName evidence="5">Hepcidin</fullName>
    </recommendedName>
</protein>
<dbReference type="Proteomes" id="UP001049176">
    <property type="component" value="Chromosome 4"/>
</dbReference>
<dbReference type="KEGG" id="more:E1B28_007768"/>
<keyword evidence="4" id="KW-1185">Reference proteome</keyword>
<feature type="chain" id="PRO_5040356240" description="Hepcidin" evidence="2">
    <location>
        <begin position="22"/>
        <end position="60"/>
    </location>
</feature>
<evidence type="ECO:0000313" key="4">
    <source>
        <dbReference type="Proteomes" id="UP001049176"/>
    </source>
</evidence>
<gene>
    <name evidence="3" type="ORF">E1B28_007768</name>
</gene>
<evidence type="ECO:0000256" key="1">
    <source>
        <dbReference type="SAM" id="MobiDB-lite"/>
    </source>
</evidence>
<dbReference type="RefSeq" id="XP_043010626.1">
    <property type="nucleotide sequence ID" value="XM_043152540.1"/>
</dbReference>
<organism evidence="3 4">
    <name type="scientific">Marasmius oreades</name>
    <name type="common">fairy-ring Marasmius</name>
    <dbReference type="NCBI Taxonomy" id="181124"/>
    <lineage>
        <taxon>Eukaryota</taxon>
        <taxon>Fungi</taxon>
        <taxon>Dikarya</taxon>
        <taxon>Basidiomycota</taxon>
        <taxon>Agaricomycotina</taxon>
        <taxon>Agaricomycetes</taxon>
        <taxon>Agaricomycetidae</taxon>
        <taxon>Agaricales</taxon>
        <taxon>Marasmiineae</taxon>
        <taxon>Marasmiaceae</taxon>
        <taxon>Marasmius</taxon>
    </lineage>
</organism>
<name>A0A9P7UVA7_9AGAR</name>
<feature type="signal peptide" evidence="2">
    <location>
        <begin position="1"/>
        <end position="21"/>
    </location>
</feature>
<sequence length="60" mass="6253">MKFSSPSFLFTVYIATSLVLAVISAPLSETEGSLQVPRGDGDGDGPGHHRPCLVCLCCGD</sequence>
<evidence type="ECO:0000256" key="2">
    <source>
        <dbReference type="SAM" id="SignalP"/>
    </source>
</evidence>
<proteinExistence type="predicted"/>